<name>A0A2V3DW27_9MICC</name>
<gene>
    <name evidence="2" type="ORF">CVS29_02795</name>
</gene>
<organism evidence="2 3">
    <name type="scientific">Arthrobacter psychrochitiniphilus</name>
    <dbReference type="NCBI Taxonomy" id="291045"/>
    <lineage>
        <taxon>Bacteria</taxon>
        <taxon>Bacillati</taxon>
        <taxon>Actinomycetota</taxon>
        <taxon>Actinomycetes</taxon>
        <taxon>Micrococcales</taxon>
        <taxon>Micrococcaceae</taxon>
        <taxon>Arthrobacter</taxon>
    </lineage>
</organism>
<proteinExistence type="predicted"/>
<dbReference type="Gene3D" id="1.10.10.10">
    <property type="entry name" value="Winged helix-like DNA-binding domain superfamily/Winged helix DNA-binding domain"/>
    <property type="match status" value="1"/>
</dbReference>
<dbReference type="InterPro" id="IPR036390">
    <property type="entry name" value="WH_DNA-bd_sf"/>
</dbReference>
<dbReference type="InterPro" id="IPR005149">
    <property type="entry name" value="Tscrpt_reg_PadR_N"/>
</dbReference>
<evidence type="ECO:0000313" key="3">
    <source>
        <dbReference type="Proteomes" id="UP000246303"/>
    </source>
</evidence>
<dbReference type="Pfam" id="PF03551">
    <property type="entry name" value="PadR"/>
    <property type="match status" value="1"/>
</dbReference>
<feature type="domain" description="Transcription regulator PadR N-terminal" evidence="1">
    <location>
        <begin position="9"/>
        <end position="83"/>
    </location>
</feature>
<reference evidence="2 3" key="1">
    <citation type="submission" date="2018-05" db="EMBL/GenBank/DDBJ databases">
        <title>Genetic diversity of glacier-inhabiting Cryobacterium bacteria in China and description of Cryobacterium mengkeensis sp. nov. and Arthrobacter glacialis sp. nov.</title>
        <authorList>
            <person name="Liu Q."/>
            <person name="Xin Y.-H."/>
        </authorList>
    </citation>
    <scope>NUCLEOTIDE SEQUENCE [LARGE SCALE GENOMIC DNA]</scope>
    <source>
        <strain evidence="2 3">GP3</strain>
    </source>
</reference>
<dbReference type="SUPFAM" id="SSF46785">
    <property type="entry name" value="Winged helix' DNA-binding domain"/>
    <property type="match status" value="1"/>
</dbReference>
<keyword evidence="3" id="KW-1185">Reference proteome</keyword>
<sequence length="202" mass="22935">MLNKLECIILGHLVRTPMAGYDLHKWLNQEGPFFGYTPQPSQIYRQLTKCLDKGWVNLVIDHRNTGPDAKVYRLTDAGVATFKEWALSPHVPTVRPLDSDFQMRFLLTGILGPEVALKILSTELDYRRDQQRVKAYSDDLDPEDAAIEVDATWHKELVRLGRERSYLLGTTYLTWLELTHARLTEQIADYAATGGGPVTGHV</sequence>
<accession>A0A2V3DW27</accession>
<dbReference type="OrthoDB" id="3186544at2"/>
<dbReference type="EMBL" id="QHLZ01000001">
    <property type="protein sequence ID" value="PXA69489.1"/>
    <property type="molecule type" value="Genomic_DNA"/>
</dbReference>
<dbReference type="InterPro" id="IPR036388">
    <property type="entry name" value="WH-like_DNA-bd_sf"/>
</dbReference>
<comment type="caution">
    <text evidence="2">The sequence shown here is derived from an EMBL/GenBank/DDBJ whole genome shotgun (WGS) entry which is preliminary data.</text>
</comment>
<dbReference type="PANTHER" id="PTHR43252:SF2">
    <property type="entry name" value="TRANSCRIPTION REGULATOR, PADR-LIKE FAMILY"/>
    <property type="match status" value="1"/>
</dbReference>
<dbReference type="RefSeq" id="WP_110104774.1">
    <property type="nucleotide sequence ID" value="NZ_JACBZZ010000001.1"/>
</dbReference>
<evidence type="ECO:0000313" key="2">
    <source>
        <dbReference type="EMBL" id="PXA69489.1"/>
    </source>
</evidence>
<protein>
    <submittedName>
        <fullName evidence="2">PadR family transcriptional regulator</fullName>
    </submittedName>
</protein>
<dbReference type="Proteomes" id="UP000246303">
    <property type="component" value="Unassembled WGS sequence"/>
</dbReference>
<dbReference type="AlphaFoldDB" id="A0A2V3DW27"/>
<dbReference type="PANTHER" id="PTHR43252">
    <property type="entry name" value="TRANSCRIPTIONAL REGULATOR YQJI"/>
    <property type="match status" value="1"/>
</dbReference>
<evidence type="ECO:0000259" key="1">
    <source>
        <dbReference type="Pfam" id="PF03551"/>
    </source>
</evidence>